<keyword evidence="1" id="KW-1133">Transmembrane helix</keyword>
<dbReference type="HOGENOM" id="CLU_2341935_0_0_11"/>
<reference evidence="3" key="2">
    <citation type="submission" date="2010-01" db="EMBL/GenBank/DDBJ databases">
        <title>The complete genome of Conexibacter woesei DSM 14684.</title>
        <authorList>
            <consortium name="US DOE Joint Genome Institute (JGI-PGF)"/>
            <person name="Lucas S."/>
            <person name="Copeland A."/>
            <person name="Lapidus A."/>
            <person name="Glavina del Rio T."/>
            <person name="Dalin E."/>
            <person name="Tice H."/>
            <person name="Bruce D."/>
            <person name="Goodwin L."/>
            <person name="Pitluck S."/>
            <person name="Kyrpides N."/>
            <person name="Mavromatis K."/>
            <person name="Ivanova N."/>
            <person name="Mikhailova N."/>
            <person name="Chertkov O."/>
            <person name="Brettin T."/>
            <person name="Detter J.C."/>
            <person name="Han C."/>
            <person name="Larimer F."/>
            <person name="Land M."/>
            <person name="Hauser L."/>
            <person name="Markowitz V."/>
            <person name="Cheng J.-F."/>
            <person name="Hugenholtz P."/>
            <person name="Woyke T."/>
            <person name="Wu D."/>
            <person name="Pukall R."/>
            <person name="Steenblock K."/>
            <person name="Schneider S."/>
            <person name="Klenk H.-P."/>
            <person name="Eisen J.A."/>
        </authorList>
    </citation>
    <scope>NUCLEOTIDE SEQUENCE [LARGE SCALE GENOMIC DNA]</scope>
    <source>
        <strain evidence="3">DSM 14684 / CIP 108061 / JCM 11494 / NBRC 100937 / ID131577</strain>
    </source>
</reference>
<organism evidence="2 3">
    <name type="scientific">Conexibacter woesei (strain DSM 14684 / CCUG 47730 / CIP 108061 / JCM 11494 / NBRC 100937 / ID131577)</name>
    <dbReference type="NCBI Taxonomy" id="469383"/>
    <lineage>
        <taxon>Bacteria</taxon>
        <taxon>Bacillati</taxon>
        <taxon>Actinomycetota</taxon>
        <taxon>Thermoleophilia</taxon>
        <taxon>Solirubrobacterales</taxon>
        <taxon>Conexibacteraceae</taxon>
        <taxon>Conexibacter</taxon>
    </lineage>
</organism>
<proteinExistence type="predicted"/>
<keyword evidence="1" id="KW-0812">Transmembrane</keyword>
<gene>
    <name evidence="2" type="ordered locus">Cwoe_1468</name>
</gene>
<dbReference type="Proteomes" id="UP000008229">
    <property type="component" value="Chromosome"/>
</dbReference>
<reference evidence="2 3" key="1">
    <citation type="journal article" date="2010" name="Stand. Genomic Sci.">
        <title>Complete genome sequence of Conexibacter woesei type strain (ID131577).</title>
        <authorList>
            <person name="Pukall R."/>
            <person name="Lapidus A."/>
            <person name="Glavina Del Rio T."/>
            <person name="Copeland A."/>
            <person name="Tice H."/>
            <person name="Cheng J.-F."/>
            <person name="Lucas S."/>
            <person name="Chen F."/>
            <person name="Nolan M."/>
            <person name="Bruce D."/>
            <person name="Goodwin L."/>
            <person name="Pitluck S."/>
            <person name="Mavromatis K."/>
            <person name="Ivanova N."/>
            <person name="Ovchinnikova G."/>
            <person name="Pati A."/>
            <person name="Chen A."/>
            <person name="Palaniappan K."/>
            <person name="Land M."/>
            <person name="Hauser L."/>
            <person name="Chang Y.-J."/>
            <person name="Jeffries C.D."/>
            <person name="Chain P."/>
            <person name="Meincke L."/>
            <person name="Sims D."/>
            <person name="Brettin T."/>
            <person name="Detter J.C."/>
            <person name="Rohde M."/>
            <person name="Goeker M."/>
            <person name="Bristow J."/>
            <person name="Eisen J.A."/>
            <person name="Markowitz V."/>
            <person name="Kyrpides N.C."/>
            <person name="Klenk H.-P."/>
            <person name="Hugenholtz P."/>
        </authorList>
    </citation>
    <scope>NUCLEOTIDE SEQUENCE [LARGE SCALE GENOMIC DNA]</scope>
    <source>
        <strain evidence="3">DSM 14684 / CIP 108061 / JCM 11494 / NBRC 100937 / ID131577</strain>
    </source>
</reference>
<sequence>MTWQEAVFAGAGWATVVALCPTIKRRQFPALATSVPGAVIALCVMVALGSLGMWSGVLANGLAALLWGTIVVMTVRSPTPVTATDMPCRCGTVRAPG</sequence>
<feature type="transmembrane region" description="Helical" evidence="1">
    <location>
        <begin position="57"/>
        <end position="75"/>
    </location>
</feature>
<feature type="transmembrane region" description="Helical" evidence="1">
    <location>
        <begin position="30"/>
        <end position="51"/>
    </location>
</feature>
<protein>
    <submittedName>
        <fullName evidence="2">Uncharacterized protein</fullName>
    </submittedName>
</protein>
<evidence type="ECO:0000313" key="3">
    <source>
        <dbReference type="Proteomes" id="UP000008229"/>
    </source>
</evidence>
<dbReference type="KEGG" id="cwo:Cwoe_1468"/>
<keyword evidence="3" id="KW-1185">Reference proteome</keyword>
<accession>D3EZ22</accession>
<evidence type="ECO:0000256" key="1">
    <source>
        <dbReference type="SAM" id="Phobius"/>
    </source>
</evidence>
<dbReference type="STRING" id="469383.Cwoe_1468"/>
<dbReference type="AlphaFoldDB" id="D3EZ22"/>
<keyword evidence="1" id="KW-0472">Membrane</keyword>
<dbReference type="RefSeq" id="WP_012932947.1">
    <property type="nucleotide sequence ID" value="NC_013739.1"/>
</dbReference>
<name>D3EZ22_CONWI</name>
<dbReference type="EMBL" id="CP001854">
    <property type="protein sequence ID" value="ADB49896.1"/>
    <property type="molecule type" value="Genomic_DNA"/>
</dbReference>
<feature type="transmembrane region" description="Helical" evidence="1">
    <location>
        <begin position="6"/>
        <end position="23"/>
    </location>
</feature>
<evidence type="ECO:0000313" key="2">
    <source>
        <dbReference type="EMBL" id="ADB49896.1"/>
    </source>
</evidence>